<dbReference type="EMBL" id="MUZQ01000100">
    <property type="protein sequence ID" value="OWK58403.1"/>
    <property type="molecule type" value="Genomic_DNA"/>
</dbReference>
<evidence type="ECO:0000256" key="9">
    <source>
        <dbReference type="SAM" id="Phobius"/>
    </source>
</evidence>
<reference evidence="10 11" key="1">
    <citation type="submission" date="2017-05" db="EMBL/GenBank/DDBJ databases">
        <title>Genome of assembly of the Bengalese finch, Lonchura striata domestica.</title>
        <authorList>
            <person name="Colquitt B.M."/>
            <person name="Brainard M.S."/>
        </authorList>
    </citation>
    <scope>NUCLEOTIDE SEQUENCE [LARGE SCALE GENOMIC DNA]</scope>
    <source>
        <strain evidence="10">White83orange57</strain>
    </source>
</reference>
<comment type="similarity">
    <text evidence="2">Belongs to the CALHM family.</text>
</comment>
<comment type="subcellular location">
    <subcellularLocation>
        <location evidence="1">Membrane</location>
        <topology evidence="1">Multi-pass membrane protein</topology>
    </subcellularLocation>
</comment>
<feature type="transmembrane region" description="Helical" evidence="9">
    <location>
        <begin position="429"/>
        <end position="449"/>
    </location>
</feature>
<sequence length="643" mass="73198">MDRLRKALDFCIHHQTTLSYSIVSLLTAGSEHIFSSVVFKCPCNSGNMLYGSSFLLAPAFVLLLLGYMVSARTWRLFTGTCSPEKHLQRSPRGTCASFCQLLVLMTAKASVAPLTWIAVALLGADFYECAASGSNLTARLLQKFKGNYTQETLFKMPCDKELSAKISSEWVSLQAQSQLIGWFLIASIMTVLLISTCVTRCCSPVSYLQLKFWKIYSKKEQELFEIKAKEHATKLAERNTYCFFEATDPAPFHTPSNEDWQKISTVYTFNSQEQYYSMIHKYVSTNRGNSAKFNEEGQDLTVLAFVDETHTSSCCGNKSTAKRKMFNSWWRRPEMDAFQTILKFFMNRKTAIGYSFMALLTMGGERVFSLVAFRCPCSNENFRYGLVFLFSPALVLLVIGYFLNSKTWKLFTGCWVNPRKIFPRGNICHFFYVFGQITLNALVAPVMWLSVALLNGTFYECAMSGLKNPAYLQAVCHSKSENCIEELHKIACDKSSLPFSESDELKRTLQAQSQILGWCVIVTTALLSLLTSCCASCQSKVSHLQLMFWRVYEGTEKEQLEQIFQLYATKLSERNLKCFFENKEPEPISLPAFQAWEDASQLYSFNSSKQHYSTIHRLVEEGQKGINEERETILDISDRREIP</sequence>
<protein>
    <submittedName>
        <fullName evidence="10">Protein FAM26E</fullName>
    </submittedName>
</protein>
<dbReference type="Pfam" id="PF14798">
    <property type="entry name" value="Ca_hom_mod"/>
    <property type="match status" value="2"/>
</dbReference>
<feature type="transmembrane region" description="Helical" evidence="9">
    <location>
        <begin position="54"/>
        <end position="74"/>
    </location>
</feature>
<evidence type="ECO:0000256" key="6">
    <source>
        <dbReference type="ARBA" id="ARBA00023065"/>
    </source>
</evidence>
<feature type="transmembrane region" description="Helical" evidence="9">
    <location>
        <begin position="384"/>
        <end position="403"/>
    </location>
</feature>
<keyword evidence="4 9" id="KW-0812">Transmembrane</keyword>
<evidence type="ECO:0000256" key="1">
    <source>
        <dbReference type="ARBA" id="ARBA00004141"/>
    </source>
</evidence>
<feature type="transmembrane region" description="Helical" evidence="9">
    <location>
        <begin position="179"/>
        <end position="202"/>
    </location>
</feature>
<organism evidence="10 11">
    <name type="scientific">Lonchura striata</name>
    <name type="common">white-rumped munia</name>
    <dbReference type="NCBI Taxonomy" id="40157"/>
    <lineage>
        <taxon>Eukaryota</taxon>
        <taxon>Metazoa</taxon>
        <taxon>Chordata</taxon>
        <taxon>Craniata</taxon>
        <taxon>Vertebrata</taxon>
        <taxon>Euteleostomi</taxon>
        <taxon>Archelosauria</taxon>
        <taxon>Archosauria</taxon>
        <taxon>Dinosauria</taxon>
        <taxon>Saurischia</taxon>
        <taxon>Theropoda</taxon>
        <taxon>Coelurosauria</taxon>
        <taxon>Aves</taxon>
        <taxon>Neognathae</taxon>
        <taxon>Neoaves</taxon>
        <taxon>Telluraves</taxon>
        <taxon>Australaves</taxon>
        <taxon>Passeriformes</taxon>
        <taxon>Passeroidea</taxon>
        <taxon>Estrildidae</taxon>
        <taxon>Estrildinae</taxon>
        <taxon>Lonchura</taxon>
    </lineage>
</organism>
<dbReference type="GO" id="GO:1904669">
    <property type="term" value="P:ATP export"/>
    <property type="evidence" value="ECO:0007669"/>
    <property type="project" value="UniProtKB-ARBA"/>
</dbReference>
<name>A0A218UXA8_9PASE</name>
<keyword evidence="5 9" id="KW-1133">Transmembrane helix</keyword>
<evidence type="ECO:0000256" key="2">
    <source>
        <dbReference type="ARBA" id="ARBA00008497"/>
    </source>
</evidence>
<evidence type="ECO:0000256" key="8">
    <source>
        <dbReference type="ARBA" id="ARBA00023303"/>
    </source>
</evidence>
<evidence type="ECO:0000313" key="10">
    <source>
        <dbReference type="EMBL" id="OWK58403.1"/>
    </source>
</evidence>
<dbReference type="Proteomes" id="UP000197619">
    <property type="component" value="Unassembled WGS sequence"/>
</dbReference>
<keyword evidence="7 9" id="KW-0472">Membrane</keyword>
<evidence type="ECO:0000256" key="4">
    <source>
        <dbReference type="ARBA" id="ARBA00022692"/>
    </source>
</evidence>
<dbReference type="PANTHER" id="PTHR32261">
    <property type="entry name" value="CALCIUM HOMEOSTASIS MODULATOR PROTEIN"/>
    <property type="match status" value="1"/>
</dbReference>
<evidence type="ECO:0000256" key="3">
    <source>
        <dbReference type="ARBA" id="ARBA00022448"/>
    </source>
</evidence>
<comment type="caution">
    <text evidence="10">The sequence shown here is derived from an EMBL/GenBank/DDBJ whole genome shotgun (WGS) entry which is preliminary data.</text>
</comment>
<proteinExistence type="inferred from homology"/>
<dbReference type="PANTHER" id="PTHR32261:SF8">
    <property type="entry name" value="CALCIUM HOMEOSTASIS MODULATOR PROTEIN 5"/>
    <property type="match status" value="1"/>
</dbReference>
<evidence type="ECO:0000256" key="7">
    <source>
        <dbReference type="ARBA" id="ARBA00023136"/>
    </source>
</evidence>
<feature type="transmembrane region" description="Helical" evidence="9">
    <location>
        <begin position="351"/>
        <end position="372"/>
    </location>
</feature>
<feature type="transmembrane region" description="Helical" evidence="9">
    <location>
        <begin position="95"/>
        <end position="118"/>
    </location>
</feature>
<keyword evidence="6" id="KW-0406">Ion transport</keyword>
<dbReference type="InterPro" id="IPR029569">
    <property type="entry name" value="CALHM"/>
</dbReference>
<evidence type="ECO:0000313" key="11">
    <source>
        <dbReference type="Proteomes" id="UP000197619"/>
    </source>
</evidence>
<dbReference type="GO" id="GO:0005261">
    <property type="term" value="F:monoatomic cation channel activity"/>
    <property type="evidence" value="ECO:0007669"/>
    <property type="project" value="TreeGrafter"/>
</dbReference>
<gene>
    <name evidence="10" type="primary">FAM26E</name>
    <name evidence="10" type="ORF">RLOC_00007724</name>
</gene>
<accession>A0A218UXA8</accession>
<dbReference type="AlphaFoldDB" id="A0A218UXA8"/>
<keyword evidence="3" id="KW-0813">Transport</keyword>
<dbReference type="GO" id="GO:0005886">
    <property type="term" value="C:plasma membrane"/>
    <property type="evidence" value="ECO:0007669"/>
    <property type="project" value="TreeGrafter"/>
</dbReference>
<keyword evidence="11" id="KW-1185">Reference proteome</keyword>
<evidence type="ECO:0000256" key="5">
    <source>
        <dbReference type="ARBA" id="ARBA00022989"/>
    </source>
</evidence>
<keyword evidence="8" id="KW-0407">Ion channel</keyword>